<keyword evidence="2" id="KW-1185">Reference proteome</keyword>
<reference evidence="1" key="1">
    <citation type="submission" date="2021-02" db="EMBL/GenBank/DDBJ databases">
        <authorList>
            <consortium name="DOE Joint Genome Institute"/>
            <person name="Ahrendt S."/>
            <person name="Looney B.P."/>
            <person name="Miyauchi S."/>
            <person name="Morin E."/>
            <person name="Drula E."/>
            <person name="Courty P.E."/>
            <person name="Chicoki N."/>
            <person name="Fauchery L."/>
            <person name="Kohler A."/>
            <person name="Kuo A."/>
            <person name="Labutti K."/>
            <person name="Pangilinan J."/>
            <person name="Lipzen A."/>
            <person name="Riley R."/>
            <person name="Andreopoulos W."/>
            <person name="He G."/>
            <person name="Johnson J."/>
            <person name="Barry K.W."/>
            <person name="Grigoriev I.V."/>
            <person name="Nagy L."/>
            <person name="Hibbett D."/>
            <person name="Henrissat B."/>
            <person name="Matheny P.B."/>
            <person name="Labbe J."/>
            <person name="Martin F."/>
        </authorList>
    </citation>
    <scope>NUCLEOTIDE SEQUENCE</scope>
    <source>
        <strain evidence="1">FP105234-sp</strain>
    </source>
</reference>
<dbReference type="Proteomes" id="UP000814033">
    <property type="component" value="Unassembled WGS sequence"/>
</dbReference>
<organism evidence="1 2">
    <name type="scientific">Auriscalpium vulgare</name>
    <dbReference type="NCBI Taxonomy" id="40419"/>
    <lineage>
        <taxon>Eukaryota</taxon>
        <taxon>Fungi</taxon>
        <taxon>Dikarya</taxon>
        <taxon>Basidiomycota</taxon>
        <taxon>Agaricomycotina</taxon>
        <taxon>Agaricomycetes</taxon>
        <taxon>Russulales</taxon>
        <taxon>Auriscalpiaceae</taxon>
        <taxon>Auriscalpium</taxon>
    </lineage>
</organism>
<reference evidence="1" key="2">
    <citation type="journal article" date="2022" name="New Phytol.">
        <title>Evolutionary transition to the ectomycorrhizal habit in the genomes of a hyperdiverse lineage of mushroom-forming fungi.</title>
        <authorList>
            <person name="Looney B."/>
            <person name="Miyauchi S."/>
            <person name="Morin E."/>
            <person name="Drula E."/>
            <person name="Courty P.E."/>
            <person name="Kohler A."/>
            <person name="Kuo A."/>
            <person name="LaButti K."/>
            <person name="Pangilinan J."/>
            <person name="Lipzen A."/>
            <person name="Riley R."/>
            <person name="Andreopoulos W."/>
            <person name="He G."/>
            <person name="Johnson J."/>
            <person name="Nolan M."/>
            <person name="Tritt A."/>
            <person name="Barry K.W."/>
            <person name="Grigoriev I.V."/>
            <person name="Nagy L.G."/>
            <person name="Hibbett D."/>
            <person name="Henrissat B."/>
            <person name="Matheny P.B."/>
            <person name="Labbe J."/>
            <person name="Martin F.M."/>
        </authorList>
    </citation>
    <scope>NUCLEOTIDE SEQUENCE</scope>
    <source>
        <strain evidence="1">FP105234-sp</strain>
    </source>
</reference>
<evidence type="ECO:0000313" key="2">
    <source>
        <dbReference type="Proteomes" id="UP000814033"/>
    </source>
</evidence>
<protein>
    <submittedName>
        <fullName evidence="1">Multicopper oxidase</fullName>
    </submittedName>
</protein>
<accession>A0ACB8RI60</accession>
<proteinExistence type="predicted"/>
<name>A0ACB8RI60_9AGAM</name>
<comment type="caution">
    <text evidence="1">The sequence shown here is derived from an EMBL/GenBank/DDBJ whole genome shotgun (WGS) entry which is preliminary data.</text>
</comment>
<dbReference type="EMBL" id="MU276011">
    <property type="protein sequence ID" value="KAI0043602.1"/>
    <property type="molecule type" value="Genomic_DNA"/>
</dbReference>
<sequence length="561" mass="61164">MITAHSSPKRIARTYKTNLQDTPTNISPVFFLQSLTKMSSNSLVVILTSLCVGALAAIGPVADLPIVNKVIAPDGFSRSAVLAGGTFPGPVITARKGDRLKINVKDELSDSSMDLPTSIHWHGLFQKTTNYADGAAFVNQCPIIPKHSFLYDFDTRNQAGTFWYHSHFATQYCDGLRGAIVIYDDKDPQKYLYDVDDESTVITLADWYHYNSHDPEAQGNPTWASGLINGKGRFPGGPKNVSLSVVNVAHGKRYRFRLVQISCDPSFIFSIQQHLLTIIEVDGNNVHPLVVDNLQIFPGQRYSVVLHANQPVANYWIHSQPIDPYNITSVVSSLSGGQNSAILRYAGAPPREPKTTSSTLRLPLVETNLHPLNNARAPGKPVPGGADINILLNITIDPTVTHFVINNATYAPPSVPALLQILSGASAAQDLLPKGSYFGLAPNKVVELSIPGGAFGGPHPVHLHGHAFSVVRSAGNATYNFDNPVVRDVVNLGETTDDVTIRFVTDNPGPWFFHCHIDWHLSVGFAAVFVEDAPDIPSRDPIPKAWQDLCPLYNKFLNSTS</sequence>
<evidence type="ECO:0000313" key="1">
    <source>
        <dbReference type="EMBL" id="KAI0043602.1"/>
    </source>
</evidence>
<gene>
    <name evidence="1" type="ORF">FA95DRAFT_369281</name>
</gene>